<dbReference type="InterPro" id="IPR036236">
    <property type="entry name" value="Znf_C2H2_sf"/>
</dbReference>
<dbReference type="GO" id="GO:0008270">
    <property type="term" value="F:zinc ion binding"/>
    <property type="evidence" value="ECO:0007669"/>
    <property type="project" value="UniProtKB-KW"/>
</dbReference>
<dbReference type="FunFam" id="3.30.160.60:FF:001810">
    <property type="entry name" value="General transcription factor IIIA"/>
    <property type="match status" value="1"/>
</dbReference>
<feature type="domain" description="C2H2-type" evidence="7">
    <location>
        <begin position="121"/>
        <end position="150"/>
    </location>
</feature>
<gene>
    <name evidence="8" type="primary">GTF3A</name>
</gene>
<dbReference type="Gene3D" id="3.30.160.60">
    <property type="entry name" value="Classic Zinc Finger"/>
    <property type="match status" value="4"/>
</dbReference>
<dbReference type="PANTHER" id="PTHR46179">
    <property type="entry name" value="ZINC FINGER PROTEIN"/>
    <property type="match status" value="1"/>
</dbReference>
<feature type="domain" description="C2H2-type" evidence="7">
    <location>
        <begin position="59"/>
        <end position="88"/>
    </location>
</feature>
<reference evidence="8 9" key="1">
    <citation type="journal article" date="2007" name="Nature">
        <title>Genome of the marsupial Monodelphis domestica reveals innovation in non-coding sequences.</title>
        <authorList>
            <person name="Mikkelsen T.S."/>
            <person name="Wakefield M.J."/>
            <person name="Aken B."/>
            <person name="Amemiya C.T."/>
            <person name="Chang J.L."/>
            <person name="Duke S."/>
            <person name="Garber M."/>
            <person name="Gentles A.J."/>
            <person name="Goodstadt L."/>
            <person name="Heger A."/>
            <person name="Jurka J."/>
            <person name="Kamal M."/>
            <person name="Mauceli E."/>
            <person name="Searle S.M."/>
            <person name="Sharpe T."/>
            <person name="Baker M.L."/>
            <person name="Batzer M.A."/>
            <person name="Benos P.V."/>
            <person name="Belov K."/>
            <person name="Clamp M."/>
            <person name="Cook A."/>
            <person name="Cuff J."/>
            <person name="Das R."/>
            <person name="Davidow L."/>
            <person name="Deakin J.E."/>
            <person name="Fazzari M.J."/>
            <person name="Glass J.L."/>
            <person name="Grabherr M."/>
            <person name="Greally J.M."/>
            <person name="Gu W."/>
            <person name="Hore T.A."/>
            <person name="Huttley G.A."/>
            <person name="Kleber M."/>
            <person name="Jirtle R.L."/>
            <person name="Koina E."/>
            <person name="Lee J.T."/>
            <person name="Mahony S."/>
            <person name="Marra M.A."/>
            <person name="Miller R.D."/>
            <person name="Nicholls R.D."/>
            <person name="Oda M."/>
            <person name="Papenfuss A.T."/>
            <person name="Parra Z.E."/>
            <person name="Pollock D.D."/>
            <person name="Ray D.A."/>
            <person name="Schein J.E."/>
            <person name="Speed T.P."/>
            <person name="Thompson K."/>
            <person name="VandeBerg J.L."/>
            <person name="Wade C.M."/>
            <person name="Walker J.A."/>
            <person name="Waters P.D."/>
            <person name="Webber C."/>
            <person name="Weidman J.R."/>
            <person name="Xie X."/>
            <person name="Zody M.C."/>
            <person name="Baldwin J."/>
            <person name="Abdouelleil A."/>
            <person name="Abdulkadir J."/>
            <person name="Abebe A."/>
            <person name="Abera B."/>
            <person name="Abreu J."/>
            <person name="Acer S.C."/>
            <person name="Aftuck L."/>
            <person name="Alexander A."/>
            <person name="An P."/>
            <person name="Anderson E."/>
            <person name="Anderson S."/>
            <person name="Arachi H."/>
            <person name="Azer M."/>
            <person name="Bachantsang P."/>
            <person name="Barry A."/>
            <person name="Bayul T."/>
            <person name="Berlin A."/>
            <person name="Bessette D."/>
            <person name="Bloom T."/>
            <person name="Bloom T."/>
            <person name="Boguslavskiy L."/>
            <person name="Bonnet C."/>
            <person name="Boukhgalter B."/>
            <person name="Bourzgui I."/>
            <person name="Brown A."/>
            <person name="Cahill P."/>
            <person name="Channer S."/>
            <person name="Cheshatsang Y."/>
            <person name="Chuda L."/>
            <person name="Citroen M."/>
            <person name="Collymore A."/>
            <person name="Cooke P."/>
            <person name="Costello M."/>
            <person name="D'Aco K."/>
            <person name="Daza R."/>
            <person name="De Haan G."/>
            <person name="DeGray S."/>
            <person name="DeMaso C."/>
            <person name="Dhargay N."/>
            <person name="Dooley K."/>
            <person name="Dooley E."/>
            <person name="Doricent M."/>
            <person name="Dorje P."/>
            <person name="Dorjee K."/>
            <person name="Dupes A."/>
            <person name="Elong R."/>
            <person name="Falk J."/>
            <person name="Farina A."/>
            <person name="Faro S."/>
            <person name="Ferguson D."/>
            <person name="Fisher S."/>
            <person name="Foley C.D."/>
            <person name="Franke A."/>
            <person name="Friedrich D."/>
            <person name="Gadbois L."/>
            <person name="Gearin G."/>
            <person name="Gearin C.R."/>
            <person name="Giannoukos G."/>
            <person name="Goode T."/>
            <person name="Graham J."/>
            <person name="Grandbois E."/>
            <person name="Grewal S."/>
            <person name="Gyaltsen K."/>
            <person name="Hafez N."/>
            <person name="Hagos B."/>
            <person name="Hall J."/>
            <person name="Henson C."/>
            <person name="Hollinger A."/>
            <person name="Honan T."/>
            <person name="Huard M.D."/>
            <person name="Hughes L."/>
            <person name="Hurhula B."/>
            <person name="Husby M.E."/>
            <person name="Kamat A."/>
            <person name="Kanga B."/>
            <person name="Kashin S."/>
            <person name="Khazanovich D."/>
            <person name="Kisner P."/>
            <person name="Lance K."/>
            <person name="Lara M."/>
            <person name="Lee W."/>
            <person name="Lennon N."/>
            <person name="Letendre F."/>
            <person name="LeVine R."/>
            <person name="Lipovsky A."/>
            <person name="Liu X."/>
            <person name="Liu J."/>
            <person name="Liu S."/>
            <person name="Lokyitsang T."/>
            <person name="Lokyitsang Y."/>
            <person name="Lubonja R."/>
            <person name="Lui A."/>
            <person name="MacDonald P."/>
            <person name="Magnisalis V."/>
            <person name="Maru K."/>
            <person name="Matthews C."/>
            <person name="McCusker W."/>
            <person name="McDonough S."/>
            <person name="Mehta T."/>
            <person name="Meldrim J."/>
            <person name="Meneus L."/>
            <person name="Mihai O."/>
            <person name="Mihalev A."/>
            <person name="Mihova T."/>
            <person name="Mittelman R."/>
            <person name="Mlenga V."/>
            <person name="Montmayeur A."/>
            <person name="Mulrain L."/>
            <person name="Navidi A."/>
            <person name="Naylor J."/>
            <person name="Negash T."/>
            <person name="Nguyen T."/>
            <person name="Nguyen N."/>
            <person name="Nicol R."/>
            <person name="Norbu C."/>
            <person name="Norbu N."/>
            <person name="Novod N."/>
            <person name="O'Neill B."/>
            <person name="Osman S."/>
            <person name="Markiewicz E."/>
            <person name="Oyono O.L."/>
            <person name="Patti C."/>
            <person name="Phunkhang P."/>
            <person name="Pierre F."/>
            <person name="Priest M."/>
            <person name="Raghuraman S."/>
            <person name="Rege F."/>
            <person name="Reyes R."/>
            <person name="Rise C."/>
            <person name="Rogov P."/>
            <person name="Ross K."/>
            <person name="Ryan E."/>
            <person name="Settipalli S."/>
            <person name="Shea T."/>
            <person name="Sherpa N."/>
            <person name="Shi L."/>
            <person name="Shih D."/>
            <person name="Sparrow T."/>
            <person name="Spaulding J."/>
            <person name="Stalker J."/>
            <person name="Stange-Thomann N."/>
            <person name="Stavropoulos S."/>
            <person name="Stone C."/>
            <person name="Strader C."/>
            <person name="Tesfaye S."/>
            <person name="Thomson T."/>
            <person name="Thoulutsang Y."/>
            <person name="Thoulutsang D."/>
            <person name="Topham K."/>
            <person name="Topping I."/>
            <person name="Tsamla T."/>
            <person name="Vassiliev H."/>
            <person name="Vo A."/>
            <person name="Wangchuk T."/>
            <person name="Wangdi T."/>
            <person name="Weiand M."/>
            <person name="Wilkinson J."/>
            <person name="Wilson A."/>
            <person name="Yadav S."/>
            <person name="Young G."/>
            <person name="Yu Q."/>
            <person name="Zembek L."/>
            <person name="Zhong D."/>
            <person name="Zimmer A."/>
            <person name="Zwirko Z."/>
            <person name="Jaffe D.B."/>
            <person name="Alvarez P."/>
            <person name="Brockman W."/>
            <person name="Butler J."/>
            <person name="Chin C."/>
            <person name="Gnerre S."/>
            <person name="MacCallum I."/>
            <person name="Graves J.A."/>
            <person name="Ponting C.P."/>
            <person name="Breen M."/>
            <person name="Samollow P.B."/>
            <person name="Lander E.S."/>
            <person name="Lindblad-Toh K."/>
        </authorList>
    </citation>
    <scope>NUCLEOTIDE SEQUENCE [LARGE SCALE GENOMIC DNA]</scope>
</reference>
<dbReference type="PROSITE" id="PS00028">
    <property type="entry name" value="ZINC_FINGER_C2H2_1"/>
    <property type="match status" value="4"/>
</dbReference>
<proteinExistence type="predicted"/>
<dbReference type="Bgee" id="ENSMODG00000008955">
    <property type="expression patterns" value="Expressed in lung and 21 other cell types or tissues"/>
</dbReference>
<keyword evidence="1" id="KW-0479">Metal-binding</keyword>
<dbReference type="FunFam" id="3.30.160.60:FF:001572">
    <property type="entry name" value="General transcription factor IIIA"/>
    <property type="match status" value="1"/>
</dbReference>
<dbReference type="InterPro" id="IPR013087">
    <property type="entry name" value="Znf_C2H2_type"/>
</dbReference>
<keyword evidence="4" id="KW-0862">Zinc</keyword>
<protein>
    <recommendedName>
        <fullName evidence="5">Transcription factor IIIA</fullName>
    </recommendedName>
</protein>
<dbReference type="Ensembl" id="ENSMODT00000060928.1">
    <property type="protein sequence ID" value="ENSMODP00000042764.1"/>
    <property type="gene ID" value="ENSMODG00000008955.4"/>
</dbReference>
<dbReference type="SMART" id="SM00355">
    <property type="entry name" value="ZnF_C2H2"/>
    <property type="match status" value="4"/>
</dbReference>
<dbReference type="PROSITE" id="PS50157">
    <property type="entry name" value="ZINC_FINGER_C2H2_2"/>
    <property type="match status" value="4"/>
</dbReference>
<accession>A0A5F8G5Q8</accession>
<dbReference type="FunFam" id="3.30.160.60:FF:000125">
    <property type="entry name" value="Putative zinc finger protein 143"/>
    <property type="match status" value="1"/>
</dbReference>
<feature type="domain" description="C2H2-type" evidence="7">
    <location>
        <begin position="29"/>
        <end position="58"/>
    </location>
</feature>
<organism evidence="8 9">
    <name type="scientific">Monodelphis domestica</name>
    <name type="common">Gray short-tailed opossum</name>
    <dbReference type="NCBI Taxonomy" id="13616"/>
    <lineage>
        <taxon>Eukaryota</taxon>
        <taxon>Metazoa</taxon>
        <taxon>Chordata</taxon>
        <taxon>Craniata</taxon>
        <taxon>Vertebrata</taxon>
        <taxon>Euteleostomi</taxon>
        <taxon>Mammalia</taxon>
        <taxon>Metatheria</taxon>
        <taxon>Didelphimorphia</taxon>
        <taxon>Didelphidae</taxon>
        <taxon>Monodelphis</taxon>
    </lineage>
</organism>
<evidence type="ECO:0000256" key="6">
    <source>
        <dbReference type="PROSITE-ProRule" id="PRU00042"/>
    </source>
</evidence>
<evidence type="ECO:0000313" key="9">
    <source>
        <dbReference type="Proteomes" id="UP000002280"/>
    </source>
</evidence>
<sequence>MAGCEETDGSPAAPATASSSSLSIVRKKYFCSFPDCSATYNKAWKLDAHLCKHTGERPFVCHYEGCGKAFIRDYHLNRHVLTHTGEKPFICTATGCDQKFNTKSNLKKHIDRKHENQQKQYLCDFEGCSKSFKKHQQLKVHQCQHTNEPLFKKQEYNDISLSCVITKSAKNRT</sequence>
<dbReference type="SUPFAM" id="SSF57667">
    <property type="entry name" value="beta-beta-alpha zinc fingers"/>
    <property type="match status" value="3"/>
</dbReference>
<evidence type="ECO:0000256" key="4">
    <source>
        <dbReference type="ARBA" id="ARBA00022833"/>
    </source>
</evidence>
<evidence type="ECO:0000256" key="2">
    <source>
        <dbReference type="ARBA" id="ARBA00022737"/>
    </source>
</evidence>
<evidence type="ECO:0000256" key="5">
    <source>
        <dbReference type="ARBA" id="ARBA00040434"/>
    </source>
</evidence>
<keyword evidence="2" id="KW-0677">Repeat</keyword>
<dbReference type="InterPro" id="IPR051061">
    <property type="entry name" value="Zinc_finger_trans_reg"/>
</dbReference>
<dbReference type="Proteomes" id="UP000002280">
    <property type="component" value="Chromosome 4"/>
</dbReference>
<name>A0A5F8G5Q8_MONDO</name>
<dbReference type="GeneTree" id="ENSGT00940000155647"/>
<keyword evidence="3 6" id="KW-0863">Zinc-finger</keyword>
<evidence type="ECO:0000256" key="1">
    <source>
        <dbReference type="ARBA" id="ARBA00022723"/>
    </source>
</evidence>
<evidence type="ECO:0000256" key="3">
    <source>
        <dbReference type="ARBA" id="ARBA00022771"/>
    </source>
</evidence>
<keyword evidence="9" id="KW-1185">Reference proteome</keyword>
<feature type="domain" description="C2H2-type" evidence="7">
    <location>
        <begin position="89"/>
        <end position="119"/>
    </location>
</feature>
<evidence type="ECO:0000259" key="7">
    <source>
        <dbReference type="PROSITE" id="PS50157"/>
    </source>
</evidence>
<dbReference type="AlphaFoldDB" id="A0A5F8G5Q8"/>
<dbReference type="FunFam" id="3.30.160.60:FF:001610">
    <property type="entry name" value="transcription factor IIIA"/>
    <property type="match status" value="1"/>
</dbReference>
<dbReference type="PANTHER" id="PTHR46179:SF1">
    <property type="entry name" value="TRANSCRIPTION FACTOR IIIA"/>
    <property type="match status" value="1"/>
</dbReference>
<dbReference type="Pfam" id="PF00096">
    <property type="entry name" value="zf-C2H2"/>
    <property type="match status" value="2"/>
</dbReference>
<reference evidence="8" key="2">
    <citation type="submission" date="2025-08" db="UniProtKB">
        <authorList>
            <consortium name="Ensembl"/>
        </authorList>
    </citation>
    <scope>IDENTIFICATION</scope>
</reference>
<reference evidence="8" key="3">
    <citation type="submission" date="2025-09" db="UniProtKB">
        <authorList>
            <consortium name="Ensembl"/>
        </authorList>
    </citation>
    <scope>IDENTIFICATION</scope>
</reference>
<evidence type="ECO:0000313" key="8">
    <source>
        <dbReference type="Ensembl" id="ENSMODP00000042764.1"/>
    </source>
</evidence>